<keyword evidence="5" id="KW-0012">Acyltransferase</keyword>
<dbReference type="GO" id="GO:0009102">
    <property type="term" value="P:biotin biosynthetic process"/>
    <property type="evidence" value="ECO:0007669"/>
    <property type="project" value="TreeGrafter"/>
</dbReference>
<dbReference type="InterPro" id="IPR004839">
    <property type="entry name" value="Aminotransferase_I/II_large"/>
</dbReference>
<accession>F8L6H3</accession>
<dbReference type="Gene3D" id="3.90.1150.10">
    <property type="entry name" value="Aspartate Aminotransferase, domain 1"/>
    <property type="match status" value="1"/>
</dbReference>
<organism evidence="5 6">
    <name type="scientific">Simkania negevensis (strain ATCC VR-1471 / DSM 27360 / Z)</name>
    <dbReference type="NCBI Taxonomy" id="331113"/>
    <lineage>
        <taxon>Bacteria</taxon>
        <taxon>Pseudomonadati</taxon>
        <taxon>Chlamydiota</taxon>
        <taxon>Chlamydiia</taxon>
        <taxon>Parachlamydiales</taxon>
        <taxon>Simkaniaceae</taxon>
        <taxon>Simkania</taxon>
    </lineage>
</organism>
<keyword evidence="5" id="KW-0436">Ligase</keyword>
<dbReference type="STRING" id="331113.SNE_A04320"/>
<reference evidence="5 6" key="2">
    <citation type="journal article" date="2011" name="Mol. Biol. Evol.">
        <title>Unity in variety--the pan-genome of the Chlamydiae.</title>
        <authorList>
            <person name="Collingro A."/>
            <person name="Tischler P."/>
            <person name="Weinmaier T."/>
            <person name="Penz T."/>
            <person name="Heinz E."/>
            <person name="Brunham R.C."/>
            <person name="Read T.D."/>
            <person name="Bavoil P.M."/>
            <person name="Sachse K."/>
            <person name="Kahane S."/>
            <person name="Friedman M.G."/>
            <person name="Rattei T."/>
            <person name="Myers G.S."/>
            <person name="Horn M."/>
        </authorList>
    </citation>
    <scope>NUCLEOTIDE SEQUENCE [LARGE SCALE GENOMIC DNA]</scope>
    <source>
        <strain evidence="6">ATCC VR-1471 / Z</strain>
    </source>
</reference>
<evidence type="ECO:0000256" key="2">
    <source>
        <dbReference type="ARBA" id="ARBA00022679"/>
    </source>
</evidence>
<dbReference type="HOGENOM" id="CLU_015846_11_2_0"/>
<dbReference type="PANTHER" id="PTHR13693">
    <property type="entry name" value="CLASS II AMINOTRANSFERASE/8-AMINO-7-OXONONANOATE SYNTHASE"/>
    <property type="match status" value="1"/>
</dbReference>
<dbReference type="GO" id="GO:0030170">
    <property type="term" value="F:pyridoxal phosphate binding"/>
    <property type="evidence" value="ECO:0007669"/>
    <property type="project" value="InterPro"/>
</dbReference>
<evidence type="ECO:0000256" key="1">
    <source>
        <dbReference type="ARBA" id="ARBA00001933"/>
    </source>
</evidence>
<dbReference type="InterPro" id="IPR050087">
    <property type="entry name" value="AON_synthase_class-II"/>
</dbReference>
<dbReference type="InterPro" id="IPR015424">
    <property type="entry name" value="PyrdxlP-dep_Trfase"/>
</dbReference>
<dbReference type="GO" id="GO:0016874">
    <property type="term" value="F:ligase activity"/>
    <property type="evidence" value="ECO:0007669"/>
    <property type="project" value="UniProtKB-KW"/>
</dbReference>
<gene>
    <name evidence="5" type="primary">bioF</name>
    <name evidence="5" type="ordered locus">SNE_A04320</name>
</gene>
<keyword evidence="3" id="KW-0663">Pyridoxal phosphate</keyword>
<evidence type="ECO:0000259" key="4">
    <source>
        <dbReference type="Pfam" id="PF00155"/>
    </source>
</evidence>
<feature type="domain" description="Aminotransferase class I/classII large" evidence="4">
    <location>
        <begin position="67"/>
        <end position="407"/>
    </location>
</feature>
<keyword evidence="2 5" id="KW-0808">Transferase</keyword>
<evidence type="ECO:0000256" key="3">
    <source>
        <dbReference type="ARBA" id="ARBA00022898"/>
    </source>
</evidence>
<dbReference type="Gene3D" id="3.40.640.10">
    <property type="entry name" value="Type I PLP-dependent aspartate aminotransferase-like (Major domain)"/>
    <property type="match status" value="1"/>
</dbReference>
<dbReference type="Pfam" id="PF00155">
    <property type="entry name" value="Aminotran_1_2"/>
    <property type="match status" value="1"/>
</dbReference>
<keyword evidence="6" id="KW-1185">Reference proteome</keyword>
<dbReference type="InterPro" id="IPR015421">
    <property type="entry name" value="PyrdxlP-dep_Trfase_major"/>
</dbReference>
<reference key="1">
    <citation type="journal article" date="2011" name="Mol. Biol. Evol.">
        <title>Unity in variety -- the pan-genome of the Chlamydiae.</title>
        <authorList>
            <person name="Collingro A."/>
            <person name="Tischler P."/>
            <person name="Weinmaier T."/>
            <person name="Penz T."/>
            <person name="Heinz E."/>
            <person name="Brunham R.C."/>
            <person name="Read T.D."/>
            <person name="Bavoil P.M."/>
            <person name="Sachse K."/>
            <person name="Kahane S."/>
            <person name="Friedman M.G."/>
            <person name="Rattei T."/>
            <person name="Myers G.S.A."/>
            <person name="Horn M."/>
        </authorList>
    </citation>
    <scope>NUCLEOTIDE SEQUENCE</scope>
    <source>
        <strain>Z</strain>
    </source>
</reference>
<dbReference type="InterPro" id="IPR015422">
    <property type="entry name" value="PyrdxlP-dep_Trfase_small"/>
</dbReference>
<comment type="cofactor">
    <cofactor evidence="1">
        <name>pyridoxal 5'-phosphate</name>
        <dbReference type="ChEBI" id="CHEBI:597326"/>
    </cofactor>
</comment>
<dbReference type="KEGG" id="sng:SNE_A04320"/>
<dbReference type="SUPFAM" id="SSF53383">
    <property type="entry name" value="PLP-dependent transferases"/>
    <property type="match status" value="1"/>
</dbReference>
<dbReference type="EC" id="2.3.1.29" evidence="5"/>
<dbReference type="eggNOG" id="COG0156">
    <property type="taxonomic scope" value="Bacteria"/>
</dbReference>
<evidence type="ECO:0000313" key="5">
    <source>
        <dbReference type="EMBL" id="CCB88309.1"/>
    </source>
</evidence>
<sequence length="419" mass="46811">MAFLNKALEKLCKKLVIFSLKKLRFSVMKKYEYFHKALEKHREQKEYSQLRCVVPLDENHIVSSKQKMLNFASNDFLGLSQHPYVKKNTIKYVLEWGAGSSGSRLVTEHLEYHRNVEEKLADLLGKDSSLLFSSPFQAKQTLFGSIGGSRAIFFIDRFCENSLMQAASGSQSKLLRYEHQNLKQLRTLLEKHRDTSCTTKVIISESLFGLNGENGDLKGLIELAREHDALLCIDDSHAIGMMGKHGMGLASHRNGIDIVIGAFGKACGSFGAYIGLSRLMRDYMLAFSPQLVETTTLPPAVLGAISAALDLIPDMQVERQRVLEQSRQLMEKLSNLGWVVGESQSHLIPLLFSSESEVLKMAQVLSQKGILVTTLRPPAVPRGAARLRLTMNALHTDEHLTTLLDTLKSLKKEPSLSIV</sequence>
<protein>
    <submittedName>
        <fullName evidence="5">Putative 8-amino-7-oxononanoate synthase/2-amino-3-ketobutyrate coenzyme A ligase</fullName>
        <ecNumber evidence="5">2.3.1.29</ecNumber>
        <ecNumber evidence="5">2.3.1.47</ecNumber>
    </submittedName>
</protein>
<dbReference type="EC" id="2.3.1.47" evidence="5"/>
<dbReference type="EMBL" id="FR872582">
    <property type="protein sequence ID" value="CCB88309.1"/>
    <property type="molecule type" value="Genomic_DNA"/>
</dbReference>
<dbReference type="GO" id="GO:0008890">
    <property type="term" value="F:glycine C-acetyltransferase activity"/>
    <property type="evidence" value="ECO:0007669"/>
    <property type="project" value="UniProtKB-EC"/>
</dbReference>
<evidence type="ECO:0000313" key="6">
    <source>
        <dbReference type="Proteomes" id="UP000000496"/>
    </source>
</evidence>
<dbReference type="AlphaFoldDB" id="F8L6H3"/>
<dbReference type="Proteomes" id="UP000000496">
    <property type="component" value="Chromosome gsn.131"/>
</dbReference>
<dbReference type="GO" id="GO:0008710">
    <property type="term" value="F:8-amino-7-oxononanoate synthase activity"/>
    <property type="evidence" value="ECO:0007669"/>
    <property type="project" value="UniProtKB-EC"/>
</dbReference>
<proteinExistence type="predicted"/>
<name>F8L6H3_SIMNZ</name>
<dbReference type="PANTHER" id="PTHR13693:SF100">
    <property type="entry name" value="8-AMINO-7-OXONONANOATE SYNTHASE"/>
    <property type="match status" value="1"/>
</dbReference>